<keyword evidence="1" id="KW-0812">Transmembrane</keyword>
<dbReference type="HOGENOM" id="CLU_699978_0_0_9"/>
<gene>
    <name evidence="2" type="ordered locus">RUM_09230</name>
</gene>
<feature type="transmembrane region" description="Helical" evidence="1">
    <location>
        <begin position="353"/>
        <end position="375"/>
    </location>
</feature>
<dbReference type="EMBL" id="FP929052">
    <property type="protein sequence ID" value="CBL17095.1"/>
    <property type="molecule type" value="Genomic_DNA"/>
</dbReference>
<feature type="transmembrane region" description="Helical" evidence="1">
    <location>
        <begin position="21"/>
        <end position="43"/>
    </location>
</feature>
<reference evidence="2" key="2">
    <citation type="submission" date="2010-03" db="EMBL/GenBank/DDBJ databases">
        <authorList>
            <person name="Pajon A."/>
        </authorList>
    </citation>
    <scope>NUCLEOTIDE SEQUENCE</scope>
    <source>
        <strain evidence="2">Type strain: 18P13</strain>
    </source>
</reference>
<protein>
    <submittedName>
        <fullName evidence="2">Predicted permease</fullName>
    </submittedName>
</protein>
<dbReference type="GeneID" id="83155688"/>
<dbReference type="AlphaFoldDB" id="D4LBV0"/>
<evidence type="ECO:0000313" key="3">
    <source>
        <dbReference type="Proteomes" id="UP000007054"/>
    </source>
</evidence>
<accession>D4LBV0</accession>
<organism evidence="2 3">
    <name type="scientific">Ruminococcus champanellensis (strain DSM 18848 / JCM 17042 / KCTC 15320 / 18P13)</name>
    <dbReference type="NCBI Taxonomy" id="213810"/>
    <lineage>
        <taxon>Bacteria</taxon>
        <taxon>Bacillati</taxon>
        <taxon>Bacillota</taxon>
        <taxon>Clostridia</taxon>
        <taxon>Eubacteriales</taxon>
        <taxon>Oscillospiraceae</taxon>
        <taxon>Ruminococcus</taxon>
    </lineage>
</organism>
<evidence type="ECO:0000256" key="1">
    <source>
        <dbReference type="SAM" id="Phobius"/>
    </source>
</evidence>
<proteinExistence type="predicted"/>
<dbReference type="RefSeq" id="WP_015558002.1">
    <property type="nucleotide sequence ID" value="NC_021039.1"/>
</dbReference>
<dbReference type="KEGG" id="rch:RUM_09230"/>
<keyword evidence="1" id="KW-1133">Transmembrane helix</keyword>
<keyword evidence="3" id="KW-1185">Reference proteome</keyword>
<dbReference type="STRING" id="213810.RUM_09230"/>
<evidence type="ECO:0000313" key="2">
    <source>
        <dbReference type="EMBL" id="CBL17095.1"/>
    </source>
</evidence>
<dbReference type="PATRIC" id="fig|213810.4.peg.832"/>
<dbReference type="BioCyc" id="RCHA213810:RUM_RS04440-MONOMER"/>
<feature type="transmembrane region" description="Helical" evidence="1">
    <location>
        <begin position="307"/>
        <end position="333"/>
    </location>
</feature>
<keyword evidence="1" id="KW-0472">Membrane</keyword>
<sequence>MKRCCKVGILAWYELRTQWKGFVFFGVISAILLSAVISIFTLARRVPGEITEYMQATGEGNIVIQRLPLDQLSVVDAMPVKVMDYHISFLEATAIGLPSNWSPQKVLENGDACSLPFQGGVIRWLPEEHSFHAVQMEQQLIAGRAPARQDDADAAIWLSEDAAAQLGAVCGDTVSFCADSTAAQSISCQIAGIYQQNIYLYTYYVSLPLYLQSLDTVESMQVILTPLNLKDYQNVLAELRANRIFPDEAQEFMDSVMLLVYALYVVCVFLCILEVGMVFTISRSYFHRRTAFFAVCKALGMQNRSMLLTVCMLMQALLSVAFLAAMLLAPYLNRYVGNLLNELFTDVKISERVWNPFSLLILLITSGLLWLTCIFSQKTYAAPELVELIRQEDQ</sequence>
<reference evidence="2" key="1">
    <citation type="submission" date="2010-03" db="EMBL/GenBank/DDBJ databases">
        <title>The genome sequence of Ruminococcus sp. 18P13.</title>
        <authorList>
            <consortium name="metaHIT consortium -- http://www.metahit.eu/"/>
            <person name="Pajon A."/>
            <person name="Turner K."/>
            <person name="Parkhill J."/>
            <person name="Bernalier A."/>
        </authorList>
    </citation>
    <scope>NUCLEOTIDE SEQUENCE [LARGE SCALE GENOMIC DNA]</scope>
    <source>
        <strain evidence="2">Type strain: 18P13</strain>
    </source>
</reference>
<feature type="transmembrane region" description="Helical" evidence="1">
    <location>
        <begin position="258"/>
        <end position="279"/>
    </location>
</feature>
<name>D4LBV0_RUMC1</name>
<dbReference type="Proteomes" id="UP000007054">
    <property type="component" value="Chromosome"/>
</dbReference>